<name>A0ABZ3J210_SPOA4</name>
<feature type="domain" description="M23ase beta-sheet core" evidence="1">
    <location>
        <begin position="147"/>
        <end position="239"/>
    </location>
</feature>
<dbReference type="RefSeq" id="WP_093794912.1">
    <property type="nucleotide sequence ID" value="NZ_CP155571.1"/>
</dbReference>
<dbReference type="InterPro" id="IPR011055">
    <property type="entry name" value="Dup_hybrid_motif"/>
</dbReference>
<dbReference type="CDD" id="cd12797">
    <property type="entry name" value="M23_peptidase"/>
    <property type="match status" value="1"/>
</dbReference>
<proteinExistence type="predicted"/>
<reference evidence="2" key="1">
    <citation type="submission" date="2024-05" db="EMBL/GenBank/DDBJ databases">
        <title>Isolation and characterization of Sporomusa carbonis sp. nov., a carboxydotrophic hydrogenogen in the genus of Sporomusa isolated from a charcoal burning pile.</title>
        <authorList>
            <person name="Boeer T."/>
            <person name="Rosenbaum F."/>
            <person name="Eysell L."/>
            <person name="Mueller V."/>
            <person name="Daniel R."/>
            <person name="Poehlein A."/>
        </authorList>
    </citation>
    <scope>NUCLEOTIDE SEQUENCE [LARGE SCALE GENOMIC DNA]</scope>
    <source>
        <strain evidence="2">DSM 3132</strain>
    </source>
</reference>
<dbReference type="PANTHER" id="PTHR21666">
    <property type="entry name" value="PEPTIDASE-RELATED"/>
    <property type="match status" value="1"/>
</dbReference>
<keyword evidence="3" id="KW-1185">Reference proteome</keyword>
<dbReference type="EMBL" id="CP155571">
    <property type="protein sequence ID" value="XFO71936.1"/>
    <property type="molecule type" value="Genomic_DNA"/>
</dbReference>
<dbReference type="SUPFAM" id="SSF51261">
    <property type="entry name" value="Duplicated hybrid motif"/>
    <property type="match status" value="1"/>
</dbReference>
<dbReference type="InterPro" id="IPR050570">
    <property type="entry name" value="Cell_wall_metabolism_enzyme"/>
</dbReference>
<dbReference type="Proteomes" id="UP000216052">
    <property type="component" value="Chromosome"/>
</dbReference>
<evidence type="ECO:0000259" key="1">
    <source>
        <dbReference type="Pfam" id="PF01551"/>
    </source>
</evidence>
<dbReference type="PANTHER" id="PTHR21666:SF270">
    <property type="entry name" value="MUREIN HYDROLASE ACTIVATOR ENVC"/>
    <property type="match status" value="1"/>
</dbReference>
<dbReference type="Gene3D" id="2.70.70.10">
    <property type="entry name" value="Glucose Permease (Domain IIA)"/>
    <property type="match status" value="1"/>
</dbReference>
<protein>
    <recommendedName>
        <fullName evidence="1">M23ase beta-sheet core domain-containing protein</fullName>
    </recommendedName>
</protein>
<gene>
    <name evidence="2" type="ORF">SPACI_019810</name>
</gene>
<dbReference type="InterPro" id="IPR016047">
    <property type="entry name" value="M23ase_b-sheet_dom"/>
</dbReference>
<dbReference type="Pfam" id="PF01551">
    <property type="entry name" value="Peptidase_M23"/>
    <property type="match status" value="1"/>
</dbReference>
<evidence type="ECO:0000313" key="2">
    <source>
        <dbReference type="EMBL" id="XFO71936.1"/>
    </source>
</evidence>
<evidence type="ECO:0000313" key="3">
    <source>
        <dbReference type="Proteomes" id="UP000216052"/>
    </source>
</evidence>
<sequence length="249" mass="27401">MTKLWNHFKKHWQFSFHNQEKNWQSYYEEEPDYSWLKKTAIALGLFAVVYGAQVSDTRIGQEVTGGVRQILEYQTDVAYYTASTVEYVNTHWPNAANLASIPVLKQVQSTISHPADPLRYMTKPVEGTIAKQYGGQADQAAKQGILQEGIDIAAPTGTSVQAAATGKVKIITDSSQLGKMLIIDHGQGIETIYGRLGDILVKEADIVSQGQVIARIAKVGNAAPGLYFELRENGKAVDPLTRMKSDSAK</sequence>
<organism evidence="2 3">
    <name type="scientific">Sporomusa acidovorans (strain ATCC 49682 / DSM 3132 / Mol)</name>
    <dbReference type="NCBI Taxonomy" id="1123286"/>
    <lineage>
        <taxon>Bacteria</taxon>
        <taxon>Bacillati</taxon>
        <taxon>Bacillota</taxon>
        <taxon>Negativicutes</taxon>
        <taxon>Selenomonadales</taxon>
        <taxon>Sporomusaceae</taxon>
        <taxon>Sporomusa</taxon>
    </lineage>
</organism>
<accession>A0ABZ3J210</accession>